<keyword evidence="3" id="KW-1003">Cell membrane</keyword>
<evidence type="ECO:0000313" key="9">
    <source>
        <dbReference type="EMBL" id="MBB6512155.1"/>
    </source>
</evidence>
<keyword evidence="2 7" id="KW-0813">Transport</keyword>
<keyword evidence="10" id="KW-1185">Reference proteome</keyword>
<dbReference type="Gene3D" id="1.10.3720.10">
    <property type="entry name" value="MetI-like"/>
    <property type="match status" value="1"/>
</dbReference>
<dbReference type="RefSeq" id="WP_184245102.1">
    <property type="nucleotide sequence ID" value="NZ_BAAACU010000002.1"/>
</dbReference>
<organism evidence="9 10">
    <name type="scientific">Gracilibacillus halotolerans</name>
    <dbReference type="NCBI Taxonomy" id="74386"/>
    <lineage>
        <taxon>Bacteria</taxon>
        <taxon>Bacillati</taxon>
        <taxon>Bacillota</taxon>
        <taxon>Bacilli</taxon>
        <taxon>Bacillales</taxon>
        <taxon>Bacillaceae</taxon>
        <taxon>Gracilibacillus</taxon>
    </lineage>
</organism>
<evidence type="ECO:0000313" key="10">
    <source>
        <dbReference type="Proteomes" id="UP000572212"/>
    </source>
</evidence>
<dbReference type="PROSITE" id="PS50928">
    <property type="entry name" value="ABC_TM1"/>
    <property type="match status" value="1"/>
</dbReference>
<gene>
    <name evidence="9" type="ORF">GGQ92_000936</name>
</gene>
<dbReference type="GO" id="GO:0005886">
    <property type="term" value="C:plasma membrane"/>
    <property type="evidence" value="ECO:0007669"/>
    <property type="project" value="UniProtKB-SubCell"/>
</dbReference>
<comment type="subcellular location">
    <subcellularLocation>
        <location evidence="1 7">Cell membrane</location>
        <topology evidence="1 7">Multi-pass membrane protein</topology>
    </subcellularLocation>
</comment>
<evidence type="ECO:0000256" key="7">
    <source>
        <dbReference type="RuleBase" id="RU363032"/>
    </source>
</evidence>
<evidence type="ECO:0000256" key="2">
    <source>
        <dbReference type="ARBA" id="ARBA00022448"/>
    </source>
</evidence>
<sequence>MPFIRWLLIKLLQLFLLLLAVSFASFSLVKLSPIDPVQAYLGAGRMQISPEQLKDIQAYWGSEVPFFEQFRQWFYDVLRGNFGESSIYRQPVIEVISERFLASFLLMLVAWLLSGLLGVVLGSIAAMNENKWLDKWIRTYCYILLATPGFWLGMIILLFFSVYMGWFPIGFEAPIGMTSDEISITDRIYHMILPALTLSLLGIANVCLHTREKLLETRRQLFFIQAQANGTRGWSLVYRHGLRHISFPVISVHFASFSELFGGTILIEQVFSYPGIGEIIVNAGLRGDVALLLGTVIFSACFVFVGNFLADLLHKWIDPRTRREGIQ</sequence>
<keyword evidence="6 7" id="KW-0472">Membrane</keyword>
<evidence type="ECO:0000256" key="6">
    <source>
        <dbReference type="ARBA" id="ARBA00023136"/>
    </source>
</evidence>
<keyword evidence="4 7" id="KW-0812">Transmembrane</keyword>
<dbReference type="AlphaFoldDB" id="A0A841RLY0"/>
<dbReference type="PANTHER" id="PTHR43163:SF9">
    <property type="entry name" value="ABC TRANSPORTER PERMEASE PROTEIN"/>
    <property type="match status" value="1"/>
</dbReference>
<feature type="transmembrane region" description="Helical" evidence="7">
    <location>
        <begin position="100"/>
        <end position="127"/>
    </location>
</feature>
<dbReference type="GO" id="GO:0055085">
    <property type="term" value="P:transmembrane transport"/>
    <property type="evidence" value="ECO:0007669"/>
    <property type="project" value="InterPro"/>
</dbReference>
<evidence type="ECO:0000256" key="1">
    <source>
        <dbReference type="ARBA" id="ARBA00004651"/>
    </source>
</evidence>
<comment type="similarity">
    <text evidence="7">Belongs to the binding-protein-dependent transport system permease family.</text>
</comment>
<dbReference type="InterPro" id="IPR045621">
    <property type="entry name" value="BPD_transp_1_N"/>
</dbReference>
<dbReference type="InterPro" id="IPR000515">
    <property type="entry name" value="MetI-like"/>
</dbReference>
<accession>A0A841RLY0</accession>
<dbReference type="Proteomes" id="UP000572212">
    <property type="component" value="Unassembled WGS sequence"/>
</dbReference>
<evidence type="ECO:0000256" key="5">
    <source>
        <dbReference type="ARBA" id="ARBA00022989"/>
    </source>
</evidence>
<evidence type="ECO:0000256" key="4">
    <source>
        <dbReference type="ARBA" id="ARBA00022692"/>
    </source>
</evidence>
<comment type="caution">
    <text evidence="9">The sequence shown here is derived from an EMBL/GenBank/DDBJ whole genome shotgun (WGS) entry which is preliminary data.</text>
</comment>
<evidence type="ECO:0000256" key="3">
    <source>
        <dbReference type="ARBA" id="ARBA00022475"/>
    </source>
</evidence>
<feature type="transmembrane region" description="Helical" evidence="7">
    <location>
        <begin position="139"/>
        <end position="167"/>
    </location>
</feature>
<feature type="domain" description="ABC transmembrane type-1" evidence="8">
    <location>
        <begin position="100"/>
        <end position="314"/>
    </location>
</feature>
<dbReference type="InterPro" id="IPR035906">
    <property type="entry name" value="MetI-like_sf"/>
</dbReference>
<feature type="transmembrane region" description="Helical" evidence="7">
    <location>
        <begin position="291"/>
        <end position="313"/>
    </location>
</feature>
<dbReference type="EMBL" id="JACHON010000002">
    <property type="protein sequence ID" value="MBB6512155.1"/>
    <property type="molecule type" value="Genomic_DNA"/>
</dbReference>
<evidence type="ECO:0000259" key="8">
    <source>
        <dbReference type="PROSITE" id="PS50928"/>
    </source>
</evidence>
<feature type="transmembrane region" description="Helical" evidence="7">
    <location>
        <begin position="249"/>
        <end position="271"/>
    </location>
</feature>
<dbReference type="PANTHER" id="PTHR43163">
    <property type="entry name" value="DIPEPTIDE TRANSPORT SYSTEM PERMEASE PROTEIN DPPB-RELATED"/>
    <property type="match status" value="1"/>
</dbReference>
<dbReference type="Pfam" id="PF19300">
    <property type="entry name" value="BPD_transp_1_N"/>
    <property type="match status" value="1"/>
</dbReference>
<keyword evidence="5 7" id="KW-1133">Transmembrane helix</keyword>
<protein>
    <submittedName>
        <fullName evidence="9">Peptide/nickel transport system permease protein</fullName>
    </submittedName>
</protein>
<reference evidence="9 10" key="1">
    <citation type="submission" date="2020-08" db="EMBL/GenBank/DDBJ databases">
        <title>Genomic Encyclopedia of Type Strains, Phase IV (KMG-IV): sequencing the most valuable type-strain genomes for metagenomic binning, comparative biology and taxonomic classification.</title>
        <authorList>
            <person name="Goeker M."/>
        </authorList>
    </citation>
    <scope>NUCLEOTIDE SEQUENCE [LARGE SCALE GENOMIC DNA]</scope>
    <source>
        <strain evidence="9 10">DSM 11805</strain>
    </source>
</reference>
<feature type="transmembrane region" description="Helical" evidence="7">
    <location>
        <begin position="187"/>
        <end position="208"/>
    </location>
</feature>
<name>A0A841RLY0_9BACI</name>
<dbReference type="Pfam" id="PF00528">
    <property type="entry name" value="BPD_transp_1"/>
    <property type="match status" value="1"/>
</dbReference>
<dbReference type="CDD" id="cd06261">
    <property type="entry name" value="TM_PBP2"/>
    <property type="match status" value="1"/>
</dbReference>
<proteinExistence type="inferred from homology"/>
<dbReference type="SUPFAM" id="SSF161098">
    <property type="entry name" value="MetI-like"/>
    <property type="match status" value="1"/>
</dbReference>